<dbReference type="OrthoDB" id="7062915at2"/>
<proteinExistence type="predicted"/>
<accession>A0A135NYU4</accession>
<dbReference type="STRING" id="2052828.ATO67_12520"/>
<keyword evidence="2" id="KW-1185">Reference proteome</keyword>
<dbReference type="Proteomes" id="UP000070498">
    <property type="component" value="Unassembled WGS sequence"/>
</dbReference>
<organism evidence="1 2">
    <name type="scientific">Agrobacterium bohemicum</name>
    <dbReference type="NCBI Taxonomy" id="2052828"/>
    <lineage>
        <taxon>Bacteria</taxon>
        <taxon>Pseudomonadati</taxon>
        <taxon>Pseudomonadota</taxon>
        <taxon>Alphaproteobacteria</taxon>
        <taxon>Hyphomicrobiales</taxon>
        <taxon>Rhizobiaceae</taxon>
        <taxon>Rhizobium/Agrobacterium group</taxon>
        <taxon>Agrobacterium</taxon>
    </lineage>
</organism>
<evidence type="ECO:0000313" key="1">
    <source>
        <dbReference type="EMBL" id="KXG84338.1"/>
    </source>
</evidence>
<evidence type="ECO:0000313" key="2">
    <source>
        <dbReference type="Proteomes" id="UP000070498"/>
    </source>
</evidence>
<dbReference type="RefSeq" id="WP_067649301.1">
    <property type="nucleotide sequence ID" value="NZ_KQ961029.1"/>
</dbReference>
<sequence>MAEAKEGELFTRSYQRSPTKLSDSIKARRRVAARFLASMSVDQLNKFPLIVKGELGAEYPYFNGWFHNGFWEKSDVSDFLSAITLWIRQAPNQLTVARDILEQEDLHYKMDDRGGIHFLVDAEFSSAVEAALSGLDRPEFTAARAALQEGLKALSPVKQSGKGLIRGVFEAVESSFLVVIGPNTANRLNKQSVDGCLKLILLDRYKEFPEAEDKVARVLETLNAWVREAHPYRHGAPFEQVHEAPIELALLSATSGMGFIRLFAGLR</sequence>
<comment type="caution">
    <text evidence="1">The sequence shown here is derived from an EMBL/GenBank/DDBJ whole genome shotgun (WGS) entry which is preliminary data.</text>
</comment>
<protein>
    <submittedName>
        <fullName evidence="1">Uncharacterized protein</fullName>
    </submittedName>
</protein>
<name>A0A135NYU4_9HYPH</name>
<reference evidence="1 2" key="1">
    <citation type="submission" date="2015-11" db="EMBL/GenBank/DDBJ databases">
        <title>Draft genome sequence of Agrobacterium sp. R89-1.</title>
        <authorList>
            <person name="Zahradnik J."/>
            <person name="Kyslikova E."/>
            <person name="Palyzova A."/>
            <person name="Kyslik P."/>
        </authorList>
    </citation>
    <scope>NUCLEOTIDE SEQUENCE [LARGE SCALE GENOMIC DNA]</scope>
    <source>
        <strain evidence="1 2">R89-1</strain>
    </source>
</reference>
<dbReference type="EMBL" id="LNUW01000037">
    <property type="protein sequence ID" value="KXG84338.1"/>
    <property type="molecule type" value="Genomic_DNA"/>
</dbReference>
<gene>
    <name evidence="1" type="ORF">ATO67_12520</name>
</gene>
<dbReference type="AlphaFoldDB" id="A0A135NYU4"/>